<sequence>MSTNQLTIVFHQFLQALLNEIKECRLAPYDFAVENRCYHALGQLAAALNLEAIDGQQYDRLSALLLNAAALRSEELLTKQPLHSRPALYAYLQARADKKQVAA</sequence>
<evidence type="ECO:0000313" key="2">
    <source>
        <dbReference type="Proteomes" id="UP000242418"/>
    </source>
</evidence>
<keyword evidence="2" id="KW-1185">Reference proteome</keyword>
<organism evidence="1 2">
    <name type="scientific">Pseudomonas peli</name>
    <dbReference type="NCBI Taxonomy" id="592361"/>
    <lineage>
        <taxon>Bacteria</taxon>
        <taxon>Pseudomonadati</taxon>
        <taxon>Pseudomonadota</taxon>
        <taxon>Gammaproteobacteria</taxon>
        <taxon>Pseudomonadales</taxon>
        <taxon>Pseudomonadaceae</taxon>
        <taxon>Pseudomonas</taxon>
    </lineage>
</organism>
<protein>
    <submittedName>
        <fullName evidence="1">Uncharacterized protein</fullName>
    </submittedName>
</protein>
<proteinExistence type="predicted"/>
<comment type="caution">
    <text evidence="1">The sequence shown here is derived from an EMBL/GenBank/DDBJ whole genome shotgun (WGS) entry which is preliminary data.</text>
</comment>
<reference evidence="1 2" key="1">
    <citation type="submission" date="2016-10" db="EMBL/GenBank/DDBJ databases">
        <authorList>
            <person name="Varghese N."/>
            <person name="Submissions S."/>
        </authorList>
    </citation>
    <scope>NUCLEOTIDE SEQUENCE [LARGE SCALE GENOMIC DNA]</scope>
    <source>
        <strain evidence="1 2">DSM 17833</strain>
    </source>
</reference>
<accession>A0AB37Z439</accession>
<name>A0AB37Z439_9PSED</name>
<dbReference type="AlphaFoldDB" id="A0AB37Z439"/>
<dbReference type="RefSeq" id="WP_090248726.1">
    <property type="nucleotide sequence ID" value="NZ_FMTL01000001.1"/>
</dbReference>
<gene>
    <name evidence="1" type="ORF">SAMN05216370_0887</name>
</gene>
<dbReference type="Proteomes" id="UP000242418">
    <property type="component" value="Unassembled WGS sequence"/>
</dbReference>
<dbReference type="EMBL" id="FMTL01000001">
    <property type="protein sequence ID" value="SCW39015.1"/>
    <property type="molecule type" value="Genomic_DNA"/>
</dbReference>
<evidence type="ECO:0000313" key="1">
    <source>
        <dbReference type="EMBL" id="SCW39015.1"/>
    </source>
</evidence>